<organism evidence="7 8">
    <name type="scientific">Labrys monachus</name>
    <dbReference type="NCBI Taxonomy" id="217067"/>
    <lineage>
        <taxon>Bacteria</taxon>
        <taxon>Pseudomonadati</taxon>
        <taxon>Pseudomonadota</taxon>
        <taxon>Alphaproteobacteria</taxon>
        <taxon>Hyphomicrobiales</taxon>
        <taxon>Xanthobacteraceae</taxon>
        <taxon>Labrys</taxon>
    </lineage>
</organism>
<evidence type="ECO:0000256" key="6">
    <source>
        <dbReference type="SAM" id="Phobius"/>
    </source>
</evidence>
<feature type="transmembrane region" description="Helical" evidence="6">
    <location>
        <begin position="197"/>
        <end position="218"/>
    </location>
</feature>
<dbReference type="PANTHER" id="PTHR30086:SF20">
    <property type="entry name" value="ARGININE EXPORTER PROTEIN ARGO-RELATED"/>
    <property type="match status" value="1"/>
</dbReference>
<evidence type="ECO:0000313" key="8">
    <source>
        <dbReference type="Proteomes" id="UP001237448"/>
    </source>
</evidence>
<proteinExistence type="predicted"/>
<keyword evidence="2" id="KW-1003">Cell membrane</keyword>
<keyword evidence="3 6" id="KW-0812">Transmembrane</keyword>
<sequence length="223" mass="23745">MAADAEGPTPMDFLPDSHTFVLYSLACVLLFVTPGPDMSLWLAKTISGGRRGGTAAMLGTQVGCVCHTVFAAIGLSALLAASATAFAAMKIIGALYLLWLAFSAIRSGSALNVKAEAKPPGSFRSTFLLGLGVNITNPKVVLFFLTFLPQFVQANDPHAAQKLFFLGLYFVAINLPLAFVLILGAEKVVAWLKARPRVLRGIDFTFAGVFGLFAFKILTTQAR</sequence>
<gene>
    <name evidence="7" type="ORF">J3R73_005975</name>
</gene>
<evidence type="ECO:0000256" key="3">
    <source>
        <dbReference type="ARBA" id="ARBA00022692"/>
    </source>
</evidence>
<feature type="transmembrane region" description="Helical" evidence="6">
    <location>
        <begin position="20"/>
        <end position="43"/>
    </location>
</feature>
<dbReference type="InterPro" id="IPR001123">
    <property type="entry name" value="LeuE-type"/>
</dbReference>
<feature type="transmembrane region" description="Helical" evidence="6">
    <location>
        <begin position="163"/>
        <end position="185"/>
    </location>
</feature>
<dbReference type="EMBL" id="JAUSVK010000001">
    <property type="protein sequence ID" value="MDQ0396183.1"/>
    <property type="molecule type" value="Genomic_DNA"/>
</dbReference>
<feature type="transmembrane region" description="Helical" evidence="6">
    <location>
        <begin position="126"/>
        <end position="151"/>
    </location>
</feature>
<evidence type="ECO:0000256" key="4">
    <source>
        <dbReference type="ARBA" id="ARBA00022989"/>
    </source>
</evidence>
<evidence type="ECO:0000256" key="2">
    <source>
        <dbReference type="ARBA" id="ARBA00022475"/>
    </source>
</evidence>
<accession>A0ABU0FQ46</accession>
<keyword evidence="5 6" id="KW-0472">Membrane</keyword>
<protein>
    <submittedName>
        <fullName evidence="7">Threonine/homoserine/homoserine lactone efflux protein</fullName>
    </submittedName>
</protein>
<comment type="subcellular location">
    <subcellularLocation>
        <location evidence="1">Cell membrane</location>
        <topology evidence="1">Multi-pass membrane protein</topology>
    </subcellularLocation>
</comment>
<keyword evidence="4 6" id="KW-1133">Transmembrane helix</keyword>
<dbReference type="Pfam" id="PF01810">
    <property type="entry name" value="LysE"/>
    <property type="match status" value="1"/>
</dbReference>
<dbReference type="PIRSF" id="PIRSF006324">
    <property type="entry name" value="LeuE"/>
    <property type="match status" value="1"/>
</dbReference>
<feature type="transmembrane region" description="Helical" evidence="6">
    <location>
        <begin position="55"/>
        <end position="79"/>
    </location>
</feature>
<dbReference type="Proteomes" id="UP001237448">
    <property type="component" value="Unassembled WGS sequence"/>
</dbReference>
<evidence type="ECO:0000256" key="1">
    <source>
        <dbReference type="ARBA" id="ARBA00004651"/>
    </source>
</evidence>
<name>A0ABU0FQ46_9HYPH</name>
<evidence type="ECO:0000256" key="5">
    <source>
        <dbReference type="ARBA" id="ARBA00023136"/>
    </source>
</evidence>
<keyword evidence="8" id="KW-1185">Reference proteome</keyword>
<feature type="transmembrane region" description="Helical" evidence="6">
    <location>
        <begin position="85"/>
        <end position="105"/>
    </location>
</feature>
<dbReference type="PANTHER" id="PTHR30086">
    <property type="entry name" value="ARGININE EXPORTER PROTEIN ARGO"/>
    <property type="match status" value="1"/>
</dbReference>
<reference evidence="7 8" key="1">
    <citation type="submission" date="2023-07" db="EMBL/GenBank/DDBJ databases">
        <title>Genomic Encyclopedia of Type Strains, Phase IV (KMG-IV): sequencing the most valuable type-strain genomes for metagenomic binning, comparative biology and taxonomic classification.</title>
        <authorList>
            <person name="Goeker M."/>
        </authorList>
    </citation>
    <scope>NUCLEOTIDE SEQUENCE [LARGE SCALE GENOMIC DNA]</scope>
    <source>
        <strain evidence="7 8">DSM 5896</strain>
    </source>
</reference>
<comment type="caution">
    <text evidence="7">The sequence shown here is derived from an EMBL/GenBank/DDBJ whole genome shotgun (WGS) entry which is preliminary data.</text>
</comment>
<evidence type="ECO:0000313" key="7">
    <source>
        <dbReference type="EMBL" id="MDQ0396183.1"/>
    </source>
</evidence>